<protein>
    <recommendedName>
        <fullName evidence="4">HTH araC/xylS-type domain-containing protein</fullName>
    </recommendedName>
</protein>
<reference evidence="5 6" key="1">
    <citation type="submission" date="2017-10" db="EMBL/GenBank/DDBJ databases">
        <title>The draft genome sequence of Lewinella nigricans NBRC 102662.</title>
        <authorList>
            <person name="Wang K."/>
        </authorList>
    </citation>
    <scope>NUCLEOTIDE SEQUENCE [LARGE SCALE GENOMIC DNA]</scope>
    <source>
        <strain evidence="5 6">NBRC 102662</strain>
    </source>
</reference>
<evidence type="ECO:0000256" key="1">
    <source>
        <dbReference type="ARBA" id="ARBA00023015"/>
    </source>
</evidence>
<dbReference type="PANTHER" id="PTHR43280:SF32">
    <property type="entry name" value="TRANSCRIPTIONAL REGULATORY PROTEIN"/>
    <property type="match status" value="1"/>
</dbReference>
<evidence type="ECO:0000256" key="2">
    <source>
        <dbReference type="ARBA" id="ARBA00023125"/>
    </source>
</evidence>
<dbReference type="Pfam" id="PF12833">
    <property type="entry name" value="HTH_18"/>
    <property type="match status" value="1"/>
</dbReference>
<proteinExistence type="predicted"/>
<dbReference type="InterPro" id="IPR009057">
    <property type="entry name" value="Homeodomain-like_sf"/>
</dbReference>
<name>A0A2D0NDD1_FLAN2</name>
<keyword evidence="3" id="KW-0804">Transcription</keyword>
<evidence type="ECO:0000256" key="3">
    <source>
        <dbReference type="ARBA" id="ARBA00023163"/>
    </source>
</evidence>
<dbReference type="PANTHER" id="PTHR43280">
    <property type="entry name" value="ARAC-FAMILY TRANSCRIPTIONAL REGULATOR"/>
    <property type="match status" value="1"/>
</dbReference>
<dbReference type="AlphaFoldDB" id="A0A2D0NDD1"/>
<dbReference type="EMBL" id="PDUD01000020">
    <property type="protein sequence ID" value="PHN05783.1"/>
    <property type="molecule type" value="Genomic_DNA"/>
</dbReference>
<comment type="caution">
    <text evidence="5">The sequence shown here is derived from an EMBL/GenBank/DDBJ whole genome shotgun (WGS) entry which is preliminary data.</text>
</comment>
<evidence type="ECO:0000313" key="6">
    <source>
        <dbReference type="Proteomes" id="UP000223913"/>
    </source>
</evidence>
<gene>
    <name evidence="5" type="ORF">CRP01_15025</name>
</gene>
<dbReference type="Proteomes" id="UP000223913">
    <property type="component" value="Unassembled WGS sequence"/>
</dbReference>
<sequence>MYEENQKKYYVAPIPITTIAVHGLYRLNRLSGSVATGLLQVPDQRFYRLWIVEDHIDWATGVRNQELDLAETLWFFPKHFKPGIPLREVEGFTFWFDDTFLTNNPMLERSLRQAAWGAQKPFLISSISTFPAIRNLCHDHQEYLSGSPYQQNSLAYTTATLLVLHLWQVIRDQFQFVTAGHKSAWTTAFLSLIEEHYTQQHQPSFYARQLNLSLPTLRRHCREALNQSPSDLIQHRLVEEAKRLLLDSDSSIKEIAFSLGFEDESYFVRFFRQQVLLPPRAYRRSFLPL</sequence>
<keyword evidence="1" id="KW-0805">Transcription regulation</keyword>
<dbReference type="GO" id="GO:0003700">
    <property type="term" value="F:DNA-binding transcription factor activity"/>
    <property type="evidence" value="ECO:0007669"/>
    <property type="project" value="InterPro"/>
</dbReference>
<feature type="domain" description="HTH araC/xylS-type" evidence="4">
    <location>
        <begin position="187"/>
        <end position="285"/>
    </location>
</feature>
<dbReference type="InterPro" id="IPR018060">
    <property type="entry name" value="HTH_AraC"/>
</dbReference>
<accession>A0A2D0NDD1</accession>
<dbReference type="Gene3D" id="1.10.10.60">
    <property type="entry name" value="Homeodomain-like"/>
    <property type="match status" value="1"/>
</dbReference>
<evidence type="ECO:0000259" key="4">
    <source>
        <dbReference type="PROSITE" id="PS01124"/>
    </source>
</evidence>
<evidence type="ECO:0000313" key="5">
    <source>
        <dbReference type="EMBL" id="PHN05783.1"/>
    </source>
</evidence>
<dbReference type="GO" id="GO:0043565">
    <property type="term" value="F:sequence-specific DNA binding"/>
    <property type="evidence" value="ECO:0007669"/>
    <property type="project" value="InterPro"/>
</dbReference>
<organism evidence="5 6">
    <name type="scientific">Flavilitoribacter nigricans (strain ATCC 23147 / DSM 23189 / NBRC 102662 / NCIMB 1420 / SS-2)</name>
    <name type="common">Lewinella nigricans</name>
    <dbReference type="NCBI Taxonomy" id="1122177"/>
    <lineage>
        <taxon>Bacteria</taxon>
        <taxon>Pseudomonadati</taxon>
        <taxon>Bacteroidota</taxon>
        <taxon>Saprospiria</taxon>
        <taxon>Saprospirales</taxon>
        <taxon>Lewinellaceae</taxon>
        <taxon>Flavilitoribacter</taxon>
    </lineage>
</organism>
<dbReference type="SMART" id="SM00342">
    <property type="entry name" value="HTH_ARAC"/>
    <property type="match status" value="1"/>
</dbReference>
<keyword evidence="2" id="KW-0238">DNA-binding</keyword>
<dbReference type="PROSITE" id="PS01124">
    <property type="entry name" value="HTH_ARAC_FAMILY_2"/>
    <property type="match status" value="1"/>
</dbReference>
<dbReference type="SUPFAM" id="SSF46689">
    <property type="entry name" value="Homeodomain-like"/>
    <property type="match status" value="1"/>
</dbReference>
<keyword evidence="6" id="KW-1185">Reference proteome</keyword>